<dbReference type="AlphaFoldDB" id="A0A1B9ITK8"/>
<protein>
    <submittedName>
        <fullName evidence="1">Uncharacterized protein</fullName>
    </submittedName>
</protein>
<gene>
    <name evidence="1" type="ORF">L486_03354</name>
</gene>
<dbReference type="SUPFAM" id="SSF53590">
    <property type="entry name" value="Nucleoside hydrolase"/>
    <property type="match status" value="1"/>
</dbReference>
<evidence type="ECO:0000313" key="2">
    <source>
        <dbReference type="Proteomes" id="UP000092583"/>
    </source>
</evidence>
<name>A0A1B9ITK8_9TREE</name>
<dbReference type="Proteomes" id="UP000092583">
    <property type="component" value="Unassembled WGS sequence"/>
</dbReference>
<sequence length="496" mass="55592">MSTGSTNPNGSNRILTDDGKALQPNYQSIIDKLRNVSQKRSAKGISPDWVIWHTDAGDDKMSDHDDLVAGMNIASLATLGIVDLKGITTTGLHRKHNASIVKGFMKSFGLPDVPVWYGTEEFDPNDHDKDRLERTRKRADTMTSKDPNTKWQRFHQIDTDIRSTKKSDIKPNDYITGFSQICDEAKGEERKIKMAITTGHQTVNSLLSNPETATKFTGQVEKVVFQGGMHFDNGKILPAEDARNNFYNISACREFLGKLQASNIPTDCYTKNAATACAIEPPFLSELARTGHPGGRFVHELASSVDATQFFDTLNEDRLFSKNFTTDLFLKFKTTLDPEEAAEKKNFFVNKWGHQDKSTMTKEEYTHYLSDYNEHLGDSVKAVPYDPEVIVGLMDEEYLNELGILPEYNKDQDPELEDKFKVYGKSRTDCGVNTRNMKDTIIALAGHITLATKPEGSEPITTGIRRRLTGEQATRDSQEDLTSYGSDEDDCFSCCT</sequence>
<dbReference type="OrthoDB" id="2564527at2759"/>
<dbReference type="GO" id="GO:0016799">
    <property type="term" value="F:hydrolase activity, hydrolyzing N-glycosyl compounds"/>
    <property type="evidence" value="ECO:0007669"/>
    <property type="project" value="InterPro"/>
</dbReference>
<keyword evidence="2" id="KW-1185">Reference proteome</keyword>
<dbReference type="Gene3D" id="3.90.245.10">
    <property type="entry name" value="Ribonucleoside hydrolase-like"/>
    <property type="match status" value="1"/>
</dbReference>
<dbReference type="EMBL" id="KI669461">
    <property type="protein sequence ID" value="OCF58863.1"/>
    <property type="molecule type" value="Genomic_DNA"/>
</dbReference>
<accession>A0A1B9ITK8</accession>
<reference evidence="2" key="2">
    <citation type="submission" date="2013-12" db="EMBL/GenBank/DDBJ databases">
        <title>Evolution of pathogenesis and genome organization in the Tremellales.</title>
        <authorList>
            <person name="Cuomo C."/>
            <person name="Litvintseva A."/>
            <person name="Heitman J."/>
            <person name="Chen Y."/>
            <person name="Sun S."/>
            <person name="Springer D."/>
            <person name="Dromer F."/>
            <person name="Young S."/>
            <person name="Zeng Q."/>
            <person name="Chapman S."/>
            <person name="Gujja S."/>
            <person name="Saif S."/>
            <person name="Birren B."/>
        </authorList>
    </citation>
    <scope>NUCLEOTIDE SEQUENCE [LARGE SCALE GENOMIC DNA]</scope>
    <source>
        <strain evidence="2">CBS 10435</strain>
    </source>
</reference>
<dbReference type="InterPro" id="IPR036452">
    <property type="entry name" value="Ribo_hydro-like"/>
</dbReference>
<reference evidence="1 2" key="1">
    <citation type="submission" date="2013-07" db="EMBL/GenBank/DDBJ databases">
        <title>The Genome Sequence of Kwoniella mangroviensis CBS10435.</title>
        <authorList>
            <consortium name="The Broad Institute Genome Sequencing Platform"/>
            <person name="Cuomo C."/>
            <person name="Litvintseva A."/>
            <person name="Chen Y."/>
            <person name="Heitman J."/>
            <person name="Sun S."/>
            <person name="Springer D."/>
            <person name="Dromer F."/>
            <person name="Young S.K."/>
            <person name="Zeng Q."/>
            <person name="Gargeya S."/>
            <person name="Fitzgerald M."/>
            <person name="Abouelleil A."/>
            <person name="Alvarado L."/>
            <person name="Berlin A.M."/>
            <person name="Chapman S.B."/>
            <person name="Dewar J."/>
            <person name="Goldberg J."/>
            <person name="Griggs A."/>
            <person name="Gujja S."/>
            <person name="Hansen M."/>
            <person name="Howarth C."/>
            <person name="Imamovic A."/>
            <person name="Larimer J."/>
            <person name="McCowan C."/>
            <person name="Murphy C."/>
            <person name="Pearson M."/>
            <person name="Priest M."/>
            <person name="Roberts A."/>
            <person name="Saif S."/>
            <person name="Shea T."/>
            <person name="Sykes S."/>
            <person name="Wortman J."/>
            <person name="Nusbaum C."/>
            <person name="Birren B."/>
        </authorList>
    </citation>
    <scope>NUCLEOTIDE SEQUENCE [LARGE SCALE GENOMIC DNA]</scope>
    <source>
        <strain evidence="1 2">CBS 10435</strain>
    </source>
</reference>
<organism evidence="1 2">
    <name type="scientific">Kwoniella mangroviensis CBS 10435</name>
    <dbReference type="NCBI Taxonomy" id="1331196"/>
    <lineage>
        <taxon>Eukaryota</taxon>
        <taxon>Fungi</taxon>
        <taxon>Dikarya</taxon>
        <taxon>Basidiomycota</taxon>
        <taxon>Agaricomycotina</taxon>
        <taxon>Tremellomycetes</taxon>
        <taxon>Tremellales</taxon>
        <taxon>Cryptococcaceae</taxon>
        <taxon>Kwoniella</taxon>
    </lineage>
</organism>
<proteinExistence type="predicted"/>
<dbReference type="STRING" id="1331196.A0A1B9ITK8"/>
<evidence type="ECO:0000313" key="1">
    <source>
        <dbReference type="EMBL" id="OCF58863.1"/>
    </source>
</evidence>